<organism evidence="3 4">
    <name type="scientific">Poecilia latipinna</name>
    <name type="common">sailfin molly</name>
    <dbReference type="NCBI Taxonomy" id="48699"/>
    <lineage>
        <taxon>Eukaryota</taxon>
        <taxon>Metazoa</taxon>
        <taxon>Chordata</taxon>
        <taxon>Craniata</taxon>
        <taxon>Vertebrata</taxon>
        <taxon>Euteleostomi</taxon>
        <taxon>Actinopterygii</taxon>
        <taxon>Neopterygii</taxon>
        <taxon>Teleostei</taxon>
        <taxon>Neoteleostei</taxon>
        <taxon>Acanthomorphata</taxon>
        <taxon>Ovalentaria</taxon>
        <taxon>Atherinomorphae</taxon>
        <taxon>Cyprinodontiformes</taxon>
        <taxon>Poeciliidae</taxon>
        <taxon>Poeciliinae</taxon>
        <taxon>Poecilia</taxon>
    </lineage>
</organism>
<keyword evidence="4" id="KW-1185">Reference proteome</keyword>
<sequence>VIKRASRALRQLAEKNRKKGIDNSGEHEGTDPTGMTSDEALAHLQQSEAHLDTLSHAFVLSLKDSQQEQRQRYSQLYDLSRSERSKICELAVKMATDGHPLEQIKELLSVAVGPLDLSVKTVLQEAVQRVVAALGGDQTALTNYPQPLGVLEGLVASVDSTVTSDDLLAWLRPFCGDASLPVRPRIDVLQILESNFSLIDHDVRLLLLYRTQAVSSLSAWPLIKDVEDEDKRYALFQEMLDGAQKWEDFQLLMLLLQAWPPMMKDEVAQSERNPWVMLTSALLTRCQASEGTLDLGQELVSMVRSLYKTKHKLPVFSWLKESVGNSKFFIWINVLMAKEVVR</sequence>
<dbReference type="InterPro" id="IPR054751">
    <property type="entry name" value="NBAS_C"/>
</dbReference>
<proteinExistence type="predicted"/>
<accession>A0A3B3UWK2</accession>
<name>A0A3B3UWK2_9TELE</name>
<protein>
    <recommendedName>
        <fullName evidence="2">NBAS subunit of NRZ tethering complex C-terminal domain-containing protein</fullName>
    </recommendedName>
</protein>
<dbReference type="GO" id="GO:0006890">
    <property type="term" value="P:retrograde vesicle-mediated transport, Golgi to endoplasmic reticulum"/>
    <property type="evidence" value="ECO:0007669"/>
    <property type="project" value="TreeGrafter"/>
</dbReference>
<feature type="domain" description="NBAS subunit of NRZ tethering complex C-terminal" evidence="2">
    <location>
        <begin position="82"/>
        <end position="198"/>
    </location>
</feature>
<dbReference type="PANTHER" id="PTHR15922">
    <property type="entry name" value="NEUROBLASTOMA-AMPLIFIED SEQUENCE"/>
    <property type="match status" value="1"/>
</dbReference>
<dbReference type="GO" id="GO:0000149">
    <property type="term" value="F:SNARE binding"/>
    <property type="evidence" value="ECO:0007669"/>
    <property type="project" value="TreeGrafter"/>
</dbReference>
<dbReference type="Proteomes" id="UP000261500">
    <property type="component" value="Unplaced"/>
</dbReference>
<dbReference type="Ensembl" id="ENSPLAT00000027149.1">
    <property type="protein sequence ID" value="ENSPLAP00000017815.1"/>
    <property type="gene ID" value="ENSPLAG00000022315.1"/>
</dbReference>
<feature type="compositionally biased region" description="Basic and acidic residues" evidence="1">
    <location>
        <begin position="14"/>
        <end position="30"/>
    </location>
</feature>
<dbReference type="GO" id="GO:0070939">
    <property type="term" value="C:Dsl1/NZR complex"/>
    <property type="evidence" value="ECO:0007669"/>
    <property type="project" value="TreeGrafter"/>
</dbReference>
<dbReference type="STRING" id="48699.ENSPLAP00000017815"/>
<dbReference type="Pfam" id="PF22913">
    <property type="entry name" value="NBAS_11th"/>
    <property type="match status" value="1"/>
</dbReference>
<evidence type="ECO:0000313" key="4">
    <source>
        <dbReference type="Proteomes" id="UP000261500"/>
    </source>
</evidence>
<reference evidence="3" key="1">
    <citation type="submission" date="2025-08" db="UniProtKB">
        <authorList>
            <consortium name="Ensembl"/>
        </authorList>
    </citation>
    <scope>IDENTIFICATION</scope>
</reference>
<dbReference type="GeneTree" id="ENSGT00390000012474"/>
<reference evidence="3" key="2">
    <citation type="submission" date="2025-09" db="UniProtKB">
        <authorList>
            <consortium name="Ensembl"/>
        </authorList>
    </citation>
    <scope>IDENTIFICATION</scope>
</reference>
<dbReference type="PANTHER" id="PTHR15922:SF2">
    <property type="entry name" value="NBAS SUBUNIT OF NRZ TETHERING COMPLEX"/>
    <property type="match status" value="1"/>
</dbReference>
<evidence type="ECO:0000313" key="3">
    <source>
        <dbReference type="Ensembl" id="ENSPLAP00000017815.1"/>
    </source>
</evidence>
<dbReference type="AlphaFoldDB" id="A0A3B3UWK2"/>
<evidence type="ECO:0000259" key="2">
    <source>
        <dbReference type="Pfam" id="PF22913"/>
    </source>
</evidence>
<evidence type="ECO:0000256" key="1">
    <source>
        <dbReference type="SAM" id="MobiDB-lite"/>
    </source>
</evidence>
<feature type="region of interest" description="Disordered" evidence="1">
    <location>
        <begin position="14"/>
        <end position="36"/>
    </location>
</feature>